<evidence type="ECO:0000256" key="1">
    <source>
        <dbReference type="SAM" id="Coils"/>
    </source>
</evidence>
<keyword evidence="1" id="KW-0175">Coiled coil</keyword>
<accession>A0A0C9N4Z6</accession>
<protein>
    <submittedName>
        <fullName evidence="3">Uncharacterized protein</fullName>
    </submittedName>
</protein>
<organism evidence="3">
    <name type="scientific">Mucor ambiguus</name>
    <dbReference type="NCBI Taxonomy" id="91626"/>
    <lineage>
        <taxon>Eukaryota</taxon>
        <taxon>Fungi</taxon>
        <taxon>Fungi incertae sedis</taxon>
        <taxon>Mucoromycota</taxon>
        <taxon>Mucoromycotina</taxon>
        <taxon>Mucoromycetes</taxon>
        <taxon>Mucorales</taxon>
        <taxon>Mucorineae</taxon>
        <taxon>Mucoraceae</taxon>
        <taxon>Mucor</taxon>
    </lineage>
</organism>
<evidence type="ECO:0000313" key="3">
    <source>
        <dbReference type="EMBL" id="GAN09653.1"/>
    </source>
</evidence>
<evidence type="ECO:0000313" key="4">
    <source>
        <dbReference type="Proteomes" id="UP000053815"/>
    </source>
</evidence>
<reference evidence="3" key="1">
    <citation type="submission" date="2014-09" db="EMBL/GenBank/DDBJ databases">
        <title>Draft genome sequence of an oleaginous Mucoromycotina fungus Mucor ambiguus NBRC6742.</title>
        <authorList>
            <person name="Takeda I."/>
            <person name="Yamane N."/>
            <person name="Morita T."/>
            <person name="Tamano K."/>
            <person name="Machida M."/>
            <person name="Baker S."/>
            <person name="Koike H."/>
        </authorList>
    </citation>
    <scope>NUCLEOTIDE SEQUENCE</scope>
    <source>
        <strain evidence="3">NBRC 6742</strain>
    </source>
</reference>
<dbReference type="AlphaFoldDB" id="A0A0C9N4Z6"/>
<proteinExistence type="predicted"/>
<dbReference type="Proteomes" id="UP000053815">
    <property type="component" value="Unassembled WGS sequence"/>
</dbReference>
<sequence>MLELLTLIYLALTILDPTEGSLSTKSTETSNEQVNKLELEQFVLNADQFIPSIESVRNRLEVLEDILCSSQRSLTESQAIAKINDLVETTKNMESALTNLQEKYIGIQAKQNNYNTIIANMNRFKKHQQRLGSRLELLEEKGKQDDGNGGGAAEQSLESRIILIEDALFSVQAFQPNELLKKDIKELSEKNKALEINIKFLQKKLAETHANQAVLRVDLDSLNRRTVSNTEDLVDCRVNKPTTKTLDLKKETGSIILCKKDVNQEQSDMNGRVPPHSII</sequence>
<keyword evidence="2" id="KW-0732">Signal</keyword>
<dbReference type="EMBL" id="DF836570">
    <property type="protein sequence ID" value="GAN09653.1"/>
    <property type="molecule type" value="Genomic_DNA"/>
</dbReference>
<feature type="coiled-coil region" evidence="1">
    <location>
        <begin position="177"/>
        <end position="211"/>
    </location>
</feature>
<dbReference type="OrthoDB" id="2246499at2759"/>
<evidence type="ECO:0000256" key="2">
    <source>
        <dbReference type="SAM" id="SignalP"/>
    </source>
</evidence>
<gene>
    <name evidence="3" type="ORF">MAM1_0281c09184</name>
</gene>
<keyword evidence="4" id="KW-1185">Reference proteome</keyword>
<feature type="signal peptide" evidence="2">
    <location>
        <begin position="1"/>
        <end position="20"/>
    </location>
</feature>
<feature type="chain" id="PRO_5002209926" evidence="2">
    <location>
        <begin position="21"/>
        <end position="279"/>
    </location>
</feature>
<name>A0A0C9N4Z6_9FUNG</name>